<evidence type="ECO:0000256" key="1">
    <source>
        <dbReference type="SAM" id="MobiDB-lite"/>
    </source>
</evidence>
<dbReference type="HOGENOM" id="CLU_078285_0_0_1"/>
<dbReference type="PANTHER" id="PTHR28241:SF1">
    <property type="entry name" value="MITOCHONDRIAL IMPORT PROTEIN 1"/>
    <property type="match status" value="1"/>
</dbReference>
<gene>
    <name evidence="2" type="ORF">PHLGIDRAFT_10857</name>
</gene>
<reference evidence="2 3" key="1">
    <citation type="journal article" date="2014" name="PLoS Genet.">
        <title>Analysis of the Phlebiopsis gigantea genome, transcriptome and secretome provides insight into its pioneer colonization strategies of wood.</title>
        <authorList>
            <person name="Hori C."/>
            <person name="Ishida T."/>
            <person name="Igarashi K."/>
            <person name="Samejima M."/>
            <person name="Suzuki H."/>
            <person name="Master E."/>
            <person name="Ferreira P."/>
            <person name="Ruiz-Duenas F.J."/>
            <person name="Held B."/>
            <person name="Canessa P."/>
            <person name="Larrondo L.F."/>
            <person name="Schmoll M."/>
            <person name="Druzhinina I.S."/>
            <person name="Kubicek C.P."/>
            <person name="Gaskell J.A."/>
            <person name="Kersten P."/>
            <person name="St John F."/>
            <person name="Glasner J."/>
            <person name="Sabat G."/>
            <person name="Splinter BonDurant S."/>
            <person name="Syed K."/>
            <person name="Yadav J."/>
            <person name="Mgbeahuruike A.C."/>
            <person name="Kovalchuk A."/>
            <person name="Asiegbu F.O."/>
            <person name="Lackner G."/>
            <person name="Hoffmeister D."/>
            <person name="Rencoret J."/>
            <person name="Gutierrez A."/>
            <person name="Sun H."/>
            <person name="Lindquist E."/>
            <person name="Barry K."/>
            <person name="Riley R."/>
            <person name="Grigoriev I.V."/>
            <person name="Henrissat B."/>
            <person name="Kues U."/>
            <person name="Berka R.M."/>
            <person name="Martinez A.T."/>
            <person name="Covert S.F."/>
            <person name="Blanchette R.A."/>
            <person name="Cullen D."/>
        </authorList>
    </citation>
    <scope>NUCLEOTIDE SEQUENCE [LARGE SCALE GENOMIC DNA]</scope>
    <source>
        <strain evidence="2 3">11061_1 CR5-6</strain>
    </source>
</reference>
<keyword evidence="3" id="KW-1185">Reference proteome</keyword>
<name>A0A0C3PU65_PHLG1</name>
<feature type="compositionally biased region" description="Basic and acidic residues" evidence="1">
    <location>
        <begin position="171"/>
        <end position="189"/>
    </location>
</feature>
<feature type="compositionally biased region" description="Basic and acidic residues" evidence="1">
    <location>
        <begin position="67"/>
        <end position="117"/>
    </location>
</feature>
<dbReference type="OrthoDB" id="5529571at2759"/>
<dbReference type="AlphaFoldDB" id="A0A0C3PU65"/>
<sequence length="324" mass="35104">MSEQLNNDEDDLLQAALSDAFSPVDVARVSSEPPAQEKPEPAAAAEPPVPEPTIATSGADVPTSAEDVWRAEYEAHVEEWRARSAEQREKAEAEREKWEAVRAQEEQEAKARAKELSESVTSGWESVRPDTEAGASPSPADARDLVAGEQQGHGQAGPSTTSSSPPAQGQEHSRPGSEPESSKHDKWEDIPSEMTSSFPSMEFPSDPHSPVSTHQHQHLQHTHEHHGHTAHHGHEHAHHPHRAGEHTKRTATAVIFDSGLSTKTRVLAVLSSLAINMLLPFVNGVMLGFGEIFAKEVVIGWFGWKKPGSAAANVGVRARGRKLS</sequence>
<dbReference type="PANTHER" id="PTHR28241">
    <property type="entry name" value="MITOCHONDRIAL IMPORT PROTEIN 1"/>
    <property type="match status" value="1"/>
</dbReference>
<dbReference type="STRING" id="745531.A0A0C3PU65"/>
<feature type="compositionally biased region" description="Low complexity" evidence="1">
    <location>
        <begin position="156"/>
        <end position="170"/>
    </location>
</feature>
<dbReference type="Pfam" id="PF08219">
    <property type="entry name" value="TOM13"/>
    <property type="match status" value="1"/>
</dbReference>
<dbReference type="GO" id="GO:0005741">
    <property type="term" value="C:mitochondrial outer membrane"/>
    <property type="evidence" value="ECO:0007669"/>
    <property type="project" value="InterPro"/>
</dbReference>
<feature type="compositionally biased region" description="Acidic residues" evidence="1">
    <location>
        <begin position="1"/>
        <end position="12"/>
    </location>
</feature>
<dbReference type="Proteomes" id="UP000053257">
    <property type="component" value="Unassembled WGS sequence"/>
</dbReference>
<protein>
    <submittedName>
        <fullName evidence="2">Uncharacterized protein</fullName>
    </submittedName>
</protein>
<evidence type="ECO:0000313" key="2">
    <source>
        <dbReference type="EMBL" id="KIP11188.1"/>
    </source>
</evidence>
<proteinExistence type="predicted"/>
<feature type="compositionally biased region" description="Basic residues" evidence="1">
    <location>
        <begin position="215"/>
        <end position="241"/>
    </location>
</feature>
<dbReference type="GO" id="GO:0045040">
    <property type="term" value="P:protein insertion into mitochondrial outer membrane"/>
    <property type="evidence" value="ECO:0007669"/>
    <property type="project" value="TreeGrafter"/>
</dbReference>
<organism evidence="2 3">
    <name type="scientific">Phlebiopsis gigantea (strain 11061_1 CR5-6)</name>
    <name type="common">White-rot fungus</name>
    <name type="synonym">Peniophora gigantea</name>
    <dbReference type="NCBI Taxonomy" id="745531"/>
    <lineage>
        <taxon>Eukaryota</taxon>
        <taxon>Fungi</taxon>
        <taxon>Dikarya</taxon>
        <taxon>Basidiomycota</taxon>
        <taxon>Agaricomycotina</taxon>
        <taxon>Agaricomycetes</taxon>
        <taxon>Polyporales</taxon>
        <taxon>Phanerochaetaceae</taxon>
        <taxon>Phlebiopsis</taxon>
    </lineage>
</organism>
<dbReference type="InterPro" id="IPR013262">
    <property type="entry name" value="OMP_MIM1/TOM13_mt"/>
</dbReference>
<evidence type="ECO:0000313" key="3">
    <source>
        <dbReference type="Proteomes" id="UP000053257"/>
    </source>
</evidence>
<feature type="region of interest" description="Disordered" evidence="1">
    <location>
        <begin position="1"/>
        <end position="247"/>
    </location>
</feature>
<dbReference type="GO" id="GO:0070096">
    <property type="term" value="P:mitochondrial outer membrane translocase complex assembly"/>
    <property type="evidence" value="ECO:0007669"/>
    <property type="project" value="TreeGrafter"/>
</dbReference>
<accession>A0A0C3PU65</accession>
<dbReference type="EMBL" id="KN840448">
    <property type="protein sequence ID" value="KIP11188.1"/>
    <property type="molecule type" value="Genomic_DNA"/>
</dbReference>